<evidence type="ECO:0000313" key="3">
    <source>
        <dbReference type="EMBL" id="SBS36464.1"/>
    </source>
</evidence>
<dbReference type="OrthoDB" id="343356at2"/>
<evidence type="ECO:0000259" key="2">
    <source>
        <dbReference type="Pfam" id="PF09836"/>
    </source>
</evidence>
<dbReference type="InterPro" id="IPR018640">
    <property type="entry name" value="DUF2063"/>
</dbReference>
<feature type="domain" description="Putative DNA-binding" evidence="2">
    <location>
        <begin position="20"/>
        <end position="114"/>
    </location>
</feature>
<protein>
    <recommendedName>
        <fullName evidence="2">Putative DNA-binding domain-containing protein</fullName>
    </recommendedName>
</protein>
<dbReference type="Pfam" id="PF09836">
    <property type="entry name" value="DUF2063"/>
    <property type="match status" value="1"/>
</dbReference>
<gene>
    <name evidence="3" type="ORF">MSP8886_03700</name>
</gene>
<dbReference type="EMBL" id="FLOB01000013">
    <property type="protein sequence ID" value="SBS36464.1"/>
    <property type="molecule type" value="Genomic_DNA"/>
</dbReference>
<dbReference type="Proteomes" id="UP000092544">
    <property type="component" value="Unassembled WGS sequence"/>
</dbReference>
<feature type="region of interest" description="Disordered" evidence="1">
    <location>
        <begin position="202"/>
        <end position="222"/>
    </location>
</feature>
<dbReference type="STRING" id="1792290.MSP8886_03700"/>
<dbReference type="AlphaFoldDB" id="A0A1A8TTP4"/>
<name>A0A1A8TTP4_9GAMM</name>
<sequence>MTKNHKAKEALQSAQATLQQQQQWLFRQILQGRPDVNSSQWINGSQTFPVEERLSVYQTGYRLRLLECMQVEFPALHVYLGDDVFRMFALGYLQQMPSRHYSLYELGAHFAAFLRDTRPTPEQANMPEQMALYLALPEQLAQLERAQATSIRAQGQEDLAVGGLGFQIMTWPNLSLPETSQLVEVDFDLLTYLQQVESYLAQQDNSDDGASPEGKRSKPDKPALKSQALLVFREHYRVNIVRLESWQASIIKAFQTTGEVNWAAIASLCGIPEHELLMRLNLWLPEAIRRNQVSVNRV</sequence>
<organism evidence="3 4">
    <name type="scientific">Marinomonas spartinae</name>
    <dbReference type="NCBI Taxonomy" id="1792290"/>
    <lineage>
        <taxon>Bacteria</taxon>
        <taxon>Pseudomonadati</taxon>
        <taxon>Pseudomonadota</taxon>
        <taxon>Gammaproteobacteria</taxon>
        <taxon>Oceanospirillales</taxon>
        <taxon>Oceanospirillaceae</taxon>
        <taxon>Marinomonas</taxon>
    </lineage>
</organism>
<reference evidence="3 4" key="1">
    <citation type="submission" date="2016-06" db="EMBL/GenBank/DDBJ databases">
        <authorList>
            <person name="Kjaerup R.B."/>
            <person name="Dalgaard T.S."/>
            <person name="Juul-Madsen H.R."/>
        </authorList>
    </citation>
    <scope>NUCLEOTIDE SEQUENCE [LARGE SCALE GENOMIC DNA]</scope>
    <source>
        <strain evidence="3 4">CECT 8886</strain>
    </source>
</reference>
<proteinExistence type="predicted"/>
<accession>A0A1A8TTP4</accession>
<dbReference type="RefSeq" id="WP_067019301.1">
    <property type="nucleotide sequence ID" value="NZ_FLOB01000013.1"/>
</dbReference>
<feature type="compositionally biased region" description="Basic and acidic residues" evidence="1">
    <location>
        <begin position="213"/>
        <end position="222"/>
    </location>
</feature>
<evidence type="ECO:0000313" key="4">
    <source>
        <dbReference type="Proteomes" id="UP000092544"/>
    </source>
</evidence>
<evidence type="ECO:0000256" key="1">
    <source>
        <dbReference type="SAM" id="MobiDB-lite"/>
    </source>
</evidence>
<keyword evidence="4" id="KW-1185">Reference proteome</keyword>